<dbReference type="PANTHER" id="PTHR21485">
    <property type="entry name" value="HAD SUPERFAMILY MEMBERS CMAS AND KDSC"/>
    <property type="match status" value="1"/>
</dbReference>
<evidence type="ECO:0000256" key="6">
    <source>
        <dbReference type="ARBA" id="ARBA00022842"/>
    </source>
</evidence>
<dbReference type="PANTHER" id="PTHR21485:SF3">
    <property type="entry name" value="N-ACYLNEURAMINATE CYTIDYLYLTRANSFERASE"/>
    <property type="match status" value="1"/>
</dbReference>
<dbReference type="InterPro" id="IPR006549">
    <property type="entry name" value="HAD-SF_hydro_IIIA"/>
</dbReference>
<comment type="cofactor">
    <cofactor evidence="1 7">
        <name>Mg(2+)</name>
        <dbReference type="ChEBI" id="CHEBI:18420"/>
    </cofactor>
</comment>
<evidence type="ECO:0000256" key="5">
    <source>
        <dbReference type="ARBA" id="ARBA00022801"/>
    </source>
</evidence>
<feature type="binding site" evidence="7">
    <location>
        <position position="122"/>
    </location>
    <ligand>
        <name>Mg(2+)</name>
        <dbReference type="ChEBI" id="CHEBI:18420"/>
    </ligand>
</feature>
<evidence type="ECO:0000256" key="3">
    <source>
        <dbReference type="ARBA" id="ARBA00011881"/>
    </source>
</evidence>
<dbReference type="NCBIfam" id="TIGR01662">
    <property type="entry name" value="HAD-SF-IIIA"/>
    <property type="match status" value="1"/>
</dbReference>
<dbReference type="Gene3D" id="3.40.50.1000">
    <property type="entry name" value="HAD superfamily/HAD-like"/>
    <property type="match status" value="1"/>
</dbReference>
<dbReference type="GO" id="GO:0016788">
    <property type="term" value="F:hydrolase activity, acting on ester bonds"/>
    <property type="evidence" value="ECO:0007669"/>
    <property type="project" value="InterPro"/>
</dbReference>
<dbReference type="InterPro" id="IPR010023">
    <property type="entry name" value="KdsC_fam"/>
</dbReference>
<evidence type="ECO:0000256" key="7">
    <source>
        <dbReference type="PIRSR" id="PIRSR006118-2"/>
    </source>
</evidence>
<organism evidence="8 9">
    <name type="scientific">Candidatus Niyogibacteria bacterium CG10_big_fil_rev_8_21_14_0_10_42_19</name>
    <dbReference type="NCBI Taxonomy" id="1974725"/>
    <lineage>
        <taxon>Bacteria</taxon>
        <taxon>Candidatus Niyogiibacteriota</taxon>
    </lineage>
</organism>
<evidence type="ECO:0000256" key="4">
    <source>
        <dbReference type="ARBA" id="ARBA00022723"/>
    </source>
</evidence>
<dbReference type="GO" id="GO:0046872">
    <property type="term" value="F:metal ion binding"/>
    <property type="evidence" value="ECO:0007669"/>
    <property type="project" value="UniProtKB-KW"/>
</dbReference>
<reference evidence="9" key="1">
    <citation type="submission" date="2017-09" db="EMBL/GenBank/DDBJ databases">
        <title>Depth-based differentiation of microbial function through sediment-hosted aquifers and enrichment of novel symbionts in the deep terrestrial subsurface.</title>
        <authorList>
            <person name="Probst A.J."/>
            <person name="Ladd B."/>
            <person name="Jarett J.K."/>
            <person name="Geller-Mcgrath D.E."/>
            <person name="Sieber C.M.K."/>
            <person name="Emerson J.B."/>
            <person name="Anantharaman K."/>
            <person name="Thomas B.C."/>
            <person name="Malmstrom R."/>
            <person name="Stieglmeier M."/>
            <person name="Klingl A."/>
            <person name="Woyke T."/>
            <person name="Ryan C.M."/>
            <person name="Banfield J.F."/>
        </authorList>
    </citation>
    <scope>NUCLEOTIDE SEQUENCE [LARGE SCALE GENOMIC DNA]</scope>
</reference>
<dbReference type="Proteomes" id="UP000229383">
    <property type="component" value="Unassembled WGS sequence"/>
</dbReference>
<feature type="binding site" evidence="7">
    <location>
        <position position="25"/>
    </location>
    <ligand>
        <name>Mg(2+)</name>
        <dbReference type="ChEBI" id="CHEBI:18420"/>
    </ligand>
</feature>
<gene>
    <name evidence="8" type="ORF">COU46_01725</name>
</gene>
<evidence type="ECO:0000313" key="8">
    <source>
        <dbReference type="EMBL" id="PIR70389.1"/>
    </source>
</evidence>
<protein>
    <recommendedName>
        <fullName evidence="10">3-deoxy-D-manno-octulosonate 8-phosphate phosphatase</fullName>
    </recommendedName>
</protein>
<dbReference type="EMBL" id="PFCN01000020">
    <property type="protein sequence ID" value="PIR70389.1"/>
    <property type="molecule type" value="Genomic_DNA"/>
</dbReference>
<evidence type="ECO:0000256" key="2">
    <source>
        <dbReference type="ARBA" id="ARBA00005893"/>
    </source>
</evidence>
<dbReference type="SFLD" id="SFLDG01138">
    <property type="entry name" value="C1.6.2:_Deoxy-d-mannose-octulo"/>
    <property type="match status" value="1"/>
</dbReference>
<comment type="similarity">
    <text evidence="2">Belongs to the KdsC family.</text>
</comment>
<proteinExistence type="inferred from homology"/>
<dbReference type="SFLD" id="SFLDG01136">
    <property type="entry name" value="C1.6:_Phosphoserine_Phosphatas"/>
    <property type="match status" value="1"/>
</dbReference>
<feature type="binding site" evidence="7">
    <location>
        <position position="27"/>
    </location>
    <ligand>
        <name>substrate</name>
    </ligand>
</feature>
<dbReference type="SFLD" id="SFLDS00003">
    <property type="entry name" value="Haloacid_Dehalogenase"/>
    <property type="match status" value="1"/>
</dbReference>
<dbReference type="InterPro" id="IPR023214">
    <property type="entry name" value="HAD_sf"/>
</dbReference>
<dbReference type="GO" id="GO:0008781">
    <property type="term" value="F:N-acylneuraminate cytidylyltransferase activity"/>
    <property type="evidence" value="ECO:0007669"/>
    <property type="project" value="TreeGrafter"/>
</dbReference>
<dbReference type="InterPro" id="IPR050793">
    <property type="entry name" value="CMP-NeuNAc_synthase"/>
</dbReference>
<keyword evidence="5" id="KW-0378">Hydrolase</keyword>
<sequence>MTGENRINISTLKAKLKDIKLFVLDFDGILTDGFVYVDDSGKETVRCSRRDSLGIKMLMESGVEVVVISAESNPVVARRCEKMKVRCWQDAKGKGKGGKLEILKEILEEKGLAQNEVAYMGDDLNDLEAIKHAGLRFTVPDACYAIRCAVDYITLKSGGNHAVREVCDLFLNHYFVRL</sequence>
<evidence type="ECO:0008006" key="10">
    <source>
        <dbReference type="Google" id="ProtNLM"/>
    </source>
</evidence>
<comment type="caution">
    <text evidence="8">The sequence shown here is derived from an EMBL/GenBank/DDBJ whole genome shotgun (WGS) entry which is preliminary data.</text>
</comment>
<dbReference type="NCBIfam" id="TIGR01670">
    <property type="entry name" value="KdsC-phosphatas"/>
    <property type="match status" value="1"/>
</dbReference>
<keyword evidence="4 7" id="KW-0479">Metal-binding</keyword>
<dbReference type="AlphaFoldDB" id="A0A2H0TFQ4"/>
<dbReference type="PIRSF" id="PIRSF006118">
    <property type="entry name" value="KDO8-P_Ptase"/>
    <property type="match status" value="1"/>
</dbReference>
<accession>A0A2H0TFQ4</accession>
<comment type="subunit">
    <text evidence="3">Homotetramer.</text>
</comment>
<dbReference type="Pfam" id="PF08282">
    <property type="entry name" value="Hydrolase_3"/>
    <property type="match status" value="1"/>
</dbReference>
<dbReference type="InterPro" id="IPR036412">
    <property type="entry name" value="HAD-like_sf"/>
</dbReference>
<name>A0A2H0TFQ4_9BACT</name>
<evidence type="ECO:0000256" key="1">
    <source>
        <dbReference type="ARBA" id="ARBA00001946"/>
    </source>
</evidence>
<dbReference type="SUPFAM" id="SSF56784">
    <property type="entry name" value="HAD-like"/>
    <property type="match status" value="1"/>
</dbReference>
<evidence type="ECO:0000313" key="9">
    <source>
        <dbReference type="Proteomes" id="UP000229383"/>
    </source>
</evidence>
<keyword evidence="6 7" id="KW-0460">Magnesium</keyword>